<evidence type="ECO:0000313" key="2">
    <source>
        <dbReference type="Proteomes" id="UP001233999"/>
    </source>
</evidence>
<evidence type="ECO:0000313" key="1">
    <source>
        <dbReference type="EMBL" id="KAJ9595923.1"/>
    </source>
</evidence>
<dbReference type="Proteomes" id="UP001233999">
    <property type="component" value="Unassembled WGS sequence"/>
</dbReference>
<protein>
    <submittedName>
        <fullName evidence="1">Uncharacterized protein</fullName>
    </submittedName>
</protein>
<feature type="non-terminal residue" evidence="1">
    <location>
        <position position="51"/>
    </location>
</feature>
<proteinExistence type="predicted"/>
<comment type="caution">
    <text evidence="1">The sequence shown here is derived from an EMBL/GenBank/DDBJ whole genome shotgun (WGS) entry which is preliminary data.</text>
</comment>
<dbReference type="EMBL" id="JASPKZ010002304">
    <property type="protein sequence ID" value="KAJ9595923.1"/>
    <property type="molecule type" value="Genomic_DNA"/>
</dbReference>
<keyword evidence="2" id="KW-1185">Reference proteome</keyword>
<gene>
    <name evidence="1" type="ORF">L9F63_012896</name>
</gene>
<sequence length="51" mass="5867">IIISIHIVYKMHVFVERLNCLLGEESSSTIFSNRPVYVTAYQRAVCKHSGR</sequence>
<dbReference type="AlphaFoldDB" id="A0AAD8ABC8"/>
<feature type="non-terminal residue" evidence="1">
    <location>
        <position position="1"/>
    </location>
</feature>
<reference evidence="1" key="1">
    <citation type="journal article" date="2023" name="IScience">
        <title>Live-bearing cockroach genome reveals convergent evolutionary mechanisms linked to viviparity in insects and beyond.</title>
        <authorList>
            <person name="Fouks B."/>
            <person name="Harrison M.C."/>
            <person name="Mikhailova A.A."/>
            <person name="Marchal E."/>
            <person name="English S."/>
            <person name="Carruthers M."/>
            <person name="Jennings E.C."/>
            <person name="Chiamaka E.L."/>
            <person name="Frigard R.A."/>
            <person name="Pippel M."/>
            <person name="Attardo G.M."/>
            <person name="Benoit J.B."/>
            <person name="Bornberg-Bauer E."/>
            <person name="Tobe S.S."/>
        </authorList>
    </citation>
    <scope>NUCLEOTIDE SEQUENCE</scope>
    <source>
        <strain evidence="1">Stay&amp;Tobe</strain>
    </source>
</reference>
<accession>A0AAD8ABC8</accession>
<reference evidence="1" key="2">
    <citation type="submission" date="2023-05" db="EMBL/GenBank/DDBJ databases">
        <authorList>
            <person name="Fouks B."/>
        </authorList>
    </citation>
    <scope>NUCLEOTIDE SEQUENCE</scope>
    <source>
        <strain evidence="1">Stay&amp;Tobe</strain>
        <tissue evidence="1">Testes</tissue>
    </source>
</reference>
<name>A0AAD8ABC8_DIPPU</name>
<organism evidence="1 2">
    <name type="scientific">Diploptera punctata</name>
    <name type="common">Pacific beetle cockroach</name>
    <dbReference type="NCBI Taxonomy" id="6984"/>
    <lineage>
        <taxon>Eukaryota</taxon>
        <taxon>Metazoa</taxon>
        <taxon>Ecdysozoa</taxon>
        <taxon>Arthropoda</taxon>
        <taxon>Hexapoda</taxon>
        <taxon>Insecta</taxon>
        <taxon>Pterygota</taxon>
        <taxon>Neoptera</taxon>
        <taxon>Polyneoptera</taxon>
        <taxon>Dictyoptera</taxon>
        <taxon>Blattodea</taxon>
        <taxon>Blaberoidea</taxon>
        <taxon>Blaberidae</taxon>
        <taxon>Diplopterinae</taxon>
        <taxon>Diploptera</taxon>
    </lineage>
</organism>